<sequence length="405" mass="42401">MATAFPPLVEPGPELTLAERERYARHLILRDFGPEAQRRVRAARVLVVGAGGLGSPLLSYLAAAGVGHLTVVDDDVVEVSNLHRQVIHGSSSLGVPKAESAARRLADLTDLVEVDARVERLDPSNVREYVAACDVVVDGSDNFATRYLVADACEIEGTPLVWGTLDRYRAQVSVFWSAPPAGYESVGLRDVYPQPPAPGTVPSCGEAGILGALTGQVGSLMAMQALWLITGVAEPVLGRLVLIDSLATTQRSLRVTADPSRGRATTLASAEGATSCDIPLAGAAVDAEPEVTEVAVADVSRRLGSPGTVLLDVREAGERAVAAIEPSIWVPLGELGAALDDPTSPLSRVLGAGDDVVVVYCKAGARSARAAKQMLDRGADASRVESMAGGIDAWSEEIDTTLPRY</sequence>
<dbReference type="InterPro" id="IPR000594">
    <property type="entry name" value="ThiF_NAD_FAD-bd"/>
</dbReference>
<proteinExistence type="predicted"/>
<dbReference type="GO" id="GO:0005737">
    <property type="term" value="C:cytoplasm"/>
    <property type="evidence" value="ECO:0007669"/>
    <property type="project" value="TreeGrafter"/>
</dbReference>
<gene>
    <name evidence="2" type="ORF">K8V11_14180</name>
</gene>
<protein>
    <submittedName>
        <fullName evidence="2">ThiF family adenylyltransferase</fullName>
    </submittedName>
</protein>
<dbReference type="InterPro" id="IPR036873">
    <property type="entry name" value="Rhodanese-like_dom_sf"/>
</dbReference>
<dbReference type="PANTHER" id="PTHR10953">
    <property type="entry name" value="UBIQUITIN-ACTIVATING ENZYME E1"/>
    <property type="match status" value="1"/>
</dbReference>
<dbReference type="Gene3D" id="3.40.250.10">
    <property type="entry name" value="Rhodanese-like domain"/>
    <property type="match status" value="1"/>
</dbReference>
<dbReference type="RefSeq" id="WP_303915634.1">
    <property type="nucleotide sequence ID" value="NZ_DYXM01000274.1"/>
</dbReference>
<feature type="domain" description="Rhodanese" evidence="1">
    <location>
        <begin position="304"/>
        <end position="403"/>
    </location>
</feature>
<dbReference type="Pfam" id="PF00899">
    <property type="entry name" value="ThiF"/>
    <property type="match status" value="1"/>
</dbReference>
<dbReference type="CDD" id="cd00757">
    <property type="entry name" value="ThiF_MoeB_HesA_family"/>
    <property type="match status" value="1"/>
</dbReference>
<evidence type="ECO:0000313" key="2">
    <source>
        <dbReference type="EMBL" id="HJE92143.1"/>
    </source>
</evidence>
<dbReference type="SMART" id="SM00450">
    <property type="entry name" value="RHOD"/>
    <property type="match status" value="1"/>
</dbReference>
<dbReference type="PROSITE" id="PS50206">
    <property type="entry name" value="RHODANESE_3"/>
    <property type="match status" value="1"/>
</dbReference>
<keyword evidence="2" id="KW-0548">Nucleotidyltransferase</keyword>
<dbReference type="Pfam" id="PF00581">
    <property type="entry name" value="Rhodanese"/>
    <property type="match status" value="1"/>
</dbReference>
<comment type="caution">
    <text evidence="2">The sequence shown here is derived from an EMBL/GenBank/DDBJ whole genome shotgun (WGS) entry which is preliminary data.</text>
</comment>
<dbReference type="PANTHER" id="PTHR10953:SF102">
    <property type="entry name" value="ADENYLYLTRANSFERASE AND SULFURTRANSFERASE MOCS3"/>
    <property type="match status" value="1"/>
</dbReference>
<organism evidence="2 3">
    <name type="scientific">Dietzia timorensis</name>
    <dbReference type="NCBI Taxonomy" id="499555"/>
    <lineage>
        <taxon>Bacteria</taxon>
        <taxon>Bacillati</taxon>
        <taxon>Actinomycetota</taxon>
        <taxon>Actinomycetes</taxon>
        <taxon>Mycobacteriales</taxon>
        <taxon>Dietziaceae</taxon>
        <taxon>Dietzia</taxon>
    </lineage>
</organism>
<keyword evidence="2" id="KW-0808">Transferase</keyword>
<name>A0A921F765_9ACTN</name>
<dbReference type="AlphaFoldDB" id="A0A921F765"/>
<dbReference type="GO" id="GO:0008641">
    <property type="term" value="F:ubiquitin-like modifier activating enzyme activity"/>
    <property type="evidence" value="ECO:0007669"/>
    <property type="project" value="InterPro"/>
</dbReference>
<dbReference type="GO" id="GO:0016779">
    <property type="term" value="F:nucleotidyltransferase activity"/>
    <property type="evidence" value="ECO:0007669"/>
    <property type="project" value="UniProtKB-KW"/>
</dbReference>
<reference evidence="2" key="1">
    <citation type="journal article" date="2021" name="PeerJ">
        <title>Extensive microbial diversity within the chicken gut microbiome revealed by metagenomics and culture.</title>
        <authorList>
            <person name="Gilroy R."/>
            <person name="Ravi A."/>
            <person name="Getino M."/>
            <person name="Pursley I."/>
            <person name="Horton D.L."/>
            <person name="Alikhan N.F."/>
            <person name="Baker D."/>
            <person name="Gharbi K."/>
            <person name="Hall N."/>
            <person name="Watson M."/>
            <person name="Adriaenssens E.M."/>
            <person name="Foster-Nyarko E."/>
            <person name="Jarju S."/>
            <person name="Secka A."/>
            <person name="Antonio M."/>
            <person name="Oren A."/>
            <person name="Chaudhuri R.R."/>
            <person name="La Ragione R."/>
            <person name="Hildebrand F."/>
            <person name="Pallen M.J."/>
        </authorList>
    </citation>
    <scope>NUCLEOTIDE SEQUENCE</scope>
    <source>
        <strain evidence="2">ChiGjej1B1-18357</strain>
    </source>
</reference>
<dbReference type="InterPro" id="IPR035985">
    <property type="entry name" value="Ubiquitin-activating_enz"/>
</dbReference>
<dbReference type="Gene3D" id="3.40.50.720">
    <property type="entry name" value="NAD(P)-binding Rossmann-like Domain"/>
    <property type="match status" value="1"/>
</dbReference>
<accession>A0A921F765</accession>
<dbReference type="Proteomes" id="UP000776650">
    <property type="component" value="Unassembled WGS sequence"/>
</dbReference>
<evidence type="ECO:0000259" key="1">
    <source>
        <dbReference type="PROSITE" id="PS50206"/>
    </source>
</evidence>
<dbReference type="SUPFAM" id="SSF69572">
    <property type="entry name" value="Activating enzymes of the ubiquitin-like proteins"/>
    <property type="match status" value="1"/>
</dbReference>
<dbReference type="InterPro" id="IPR045886">
    <property type="entry name" value="ThiF/MoeB/HesA"/>
</dbReference>
<reference evidence="2" key="2">
    <citation type="submission" date="2021-09" db="EMBL/GenBank/DDBJ databases">
        <authorList>
            <person name="Gilroy R."/>
        </authorList>
    </citation>
    <scope>NUCLEOTIDE SEQUENCE</scope>
    <source>
        <strain evidence="2">ChiGjej1B1-18357</strain>
    </source>
</reference>
<dbReference type="EMBL" id="DYXM01000274">
    <property type="protein sequence ID" value="HJE92143.1"/>
    <property type="molecule type" value="Genomic_DNA"/>
</dbReference>
<evidence type="ECO:0000313" key="3">
    <source>
        <dbReference type="Proteomes" id="UP000776650"/>
    </source>
</evidence>
<dbReference type="InterPro" id="IPR001763">
    <property type="entry name" value="Rhodanese-like_dom"/>
</dbReference>
<dbReference type="GO" id="GO:0004792">
    <property type="term" value="F:thiosulfate-cyanide sulfurtransferase activity"/>
    <property type="evidence" value="ECO:0007669"/>
    <property type="project" value="TreeGrafter"/>
</dbReference>
<dbReference type="SUPFAM" id="SSF52821">
    <property type="entry name" value="Rhodanese/Cell cycle control phosphatase"/>
    <property type="match status" value="1"/>
</dbReference>